<evidence type="ECO:0000256" key="3">
    <source>
        <dbReference type="SAM" id="Phobius"/>
    </source>
</evidence>
<reference evidence="6" key="1">
    <citation type="submission" date="2023-02" db="EMBL/GenBank/DDBJ databases">
        <title>Genome of toxic invasive species Heracleum sosnowskyi carries increased number of genes despite the absence of recent whole-genome duplications.</title>
        <authorList>
            <person name="Schelkunov M."/>
            <person name="Shtratnikova V."/>
            <person name="Makarenko M."/>
            <person name="Klepikova A."/>
            <person name="Omelchenko D."/>
            <person name="Novikova G."/>
            <person name="Obukhova E."/>
            <person name="Bogdanov V."/>
            <person name="Penin A."/>
            <person name="Logacheva M."/>
        </authorList>
    </citation>
    <scope>NUCLEOTIDE SEQUENCE</scope>
    <source>
        <strain evidence="6">Hsosn_3</strain>
        <tissue evidence="6">Leaf</tissue>
    </source>
</reference>
<evidence type="ECO:0000256" key="1">
    <source>
        <dbReference type="SAM" id="Coils"/>
    </source>
</evidence>
<evidence type="ECO:0000259" key="4">
    <source>
        <dbReference type="Pfam" id="PF23080"/>
    </source>
</evidence>
<proteinExistence type="predicted"/>
<gene>
    <name evidence="6" type="ORF">POM88_001013</name>
</gene>
<evidence type="ECO:0000313" key="7">
    <source>
        <dbReference type="Proteomes" id="UP001237642"/>
    </source>
</evidence>
<evidence type="ECO:0000259" key="5">
    <source>
        <dbReference type="Pfam" id="PF23197"/>
    </source>
</evidence>
<sequence>MHGGAMYWFRPWMAAAIMGVVVVFYFLVLMLTRRFIHTKDPPSCAVVHPRLVCSFSCTKQRCLEVVNWKRIMLFHINLRVMSNSSVKIVDIKSDFLSRHNSNESSVLKNLEENDNSSHFQDQEVMELYSRVQAQKNEIISLRERIAGASVKELQLLNEKYTLERKVADMRMTLDEKQNEIVSIAAEEIARRKGDLENNLNLTHELKETEAERYIFVSSVVALLAEYGIWPRVINASTLSNSVKHLHDQLKLKITTSQAKIGNMFSTVEKRQAVNESANRDIPGSSLLTSSYTPPSQSEFSFHNNHISERHLEPVFNMSRNVPNNDYGQMTNSMPKDRTVSNSDREVARTSPDNLVDRRVNMTYEERTDFSNNPQHMNDTDVDFDYDLEEDGPGIEGFQIIGDAIPGNKLLGCGYPVRGTSLCMFQWVRHNQDGTQQFIEGATNPEYTITADDVDKLIAVECIPMNDQGHQGEIVRLFANDQNKITCDPEMQQDIDTYTSEGEAIFNVLLLLESFKDWEQTTLILQRTGYQIQVNKTQDVISESFSVDFSIKIPTGMSSQFVVRRSGGSSYSFNASSMRMRDTIVLTMRMFQSKASDEKRKGRP</sequence>
<accession>A0AAD8JCP7</accession>
<name>A0AAD8JCP7_9APIA</name>
<keyword evidence="7" id="KW-1185">Reference proteome</keyword>
<dbReference type="PANTHER" id="PTHR31149">
    <property type="entry name" value="EXPRESSED PROTEIN"/>
    <property type="match status" value="1"/>
</dbReference>
<feature type="region of interest" description="Disordered" evidence="2">
    <location>
        <begin position="326"/>
        <end position="349"/>
    </location>
</feature>
<feature type="domain" description="AIR9-like A9" evidence="5">
    <location>
        <begin position="397"/>
        <end position="474"/>
    </location>
</feature>
<evidence type="ECO:0000313" key="6">
    <source>
        <dbReference type="EMBL" id="KAK1401408.1"/>
    </source>
</evidence>
<dbReference type="GO" id="GO:0005886">
    <property type="term" value="C:plasma membrane"/>
    <property type="evidence" value="ECO:0007669"/>
    <property type="project" value="TreeGrafter"/>
</dbReference>
<comment type="caution">
    <text evidence="6">The sequence shown here is derived from an EMBL/GenBank/DDBJ whole genome shotgun (WGS) entry which is preliminary data.</text>
</comment>
<keyword evidence="3" id="KW-1133">Transmembrane helix</keyword>
<dbReference type="Proteomes" id="UP001237642">
    <property type="component" value="Unassembled WGS sequence"/>
</dbReference>
<keyword evidence="1" id="KW-0175">Coiled coil</keyword>
<dbReference type="PANTHER" id="PTHR31149:SF7">
    <property type="entry name" value="EXPRESSED PROTEIN"/>
    <property type="match status" value="1"/>
</dbReference>
<dbReference type="InterPro" id="IPR055474">
    <property type="entry name" value="DUF7046"/>
</dbReference>
<dbReference type="Pfam" id="PF23080">
    <property type="entry name" value="DUF7046"/>
    <property type="match status" value="1"/>
</dbReference>
<dbReference type="AlphaFoldDB" id="A0AAD8JCP7"/>
<dbReference type="EMBL" id="JAUIZM010000001">
    <property type="protein sequence ID" value="KAK1401408.1"/>
    <property type="molecule type" value="Genomic_DNA"/>
</dbReference>
<protein>
    <submittedName>
        <fullName evidence="6">Microtubule-associated protein</fullName>
    </submittedName>
</protein>
<dbReference type="Pfam" id="PF23197">
    <property type="entry name" value="IG_AIR9"/>
    <property type="match status" value="1"/>
</dbReference>
<evidence type="ECO:0000256" key="2">
    <source>
        <dbReference type="SAM" id="MobiDB-lite"/>
    </source>
</evidence>
<feature type="compositionally biased region" description="Basic and acidic residues" evidence="2">
    <location>
        <begin position="334"/>
        <end position="347"/>
    </location>
</feature>
<feature type="transmembrane region" description="Helical" evidence="3">
    <location>
        <begin position="12"/>
        <end position="31"/>
    </location>
</feature>
<reference evidence="6" key="2">
    <citation type="submission" date="2023-05" db="EMBL/GenBank/DDBJ databases">
        <authorList>
            <person name="Schelkunov M.I."/>
        </authorList>
    </citation>
    <scope>NUCLEOTIDE SEQUENCE</scope>
    <source>
        <strain evidence="6">Hsosn_3</strain>
        <tissue evidence="6">Leaf</tissue>
    </source>
</reference>
<dbReference type="FunFam" id="2.60.40.2700:FF:000001">
    <property type="entry name" value="Transmembrane protein"/>
    <property type="match status" value="1"/>
</dbReference>
<keyword evidence="3" id="KW-0472">Membrane</keyword>
<feature type="domain" description="DUF7046" evidence="4">
    <location>
        <begin position="516"/>
        <end position="600"/>
    </location>
</feature>
<dbReference type="InterPro" id="IPR056284">
    <property type="entry name" value="AIR9-like_A9"/>
</dbReference>
<keyword evidence="3" id="KW-0812">Transmembrane</keyword>
<organism evidence="6 7">
    <name type="scientific">Heracleum sosnowskyi</name>
    <dbReference type="NCBI Taxonomy" id="360622"/>
    <lineage>
        <taxon>Eukaryota</taxon>
        <taxon>Viridiplantae</taxon>
        <taxon>Streptophyta</taxon>
        <taxon>Embryophyta</taxon>
        <taxon>Tracheophyta</taxon>
        <taxon>Spermatophyta</taxon>
        <taxon>Magnoliopsida</taxon>
        <taxon>eudicotyledons</taxon>
        <taxon>Gunneridae</taxon>
        <taxon>Pentapetalae</taxon>
        <taxon>asterids</taxon>
        <taxon>campanulids</taxon>
        <taxon>Apiales</taxon>
        <taxon>Apiaceae</taxon>
        <taxon>Apioideae</taxon>
        <taxon>apioid superclade</taxon>
        <taxon>Tordylieae</taxon>
        <taxon>Tordyliinae</taxon>
        <taxon>Heracleum</taxon>
    </lineage>
</organism>
<feature type="coiled-coil region" evidence="1">
    <location>
        <begin position="124"/>
        <end position="179"/>
    </location>
</feature>
<dbReference type="Gene3D" id="2.60.40.2700">
    <property type="match status" value="1"/>
</dbReference>